<evidence type="ECO:0000313" key="5">
    <source>
        <dbReference type="Proteomes" id="UP000198508"/>
    </source>
</evidence>
<dbReference type="PROSITE" id="PS00061">
    <property type="entry name" value="ADH_SHORT"/>
    <property type="match status" value="1"/>
</dbReference>
<dbReference type="RefSeq" id="WP_092361291.1">
    <property type="nucleotide sequence ID" value="NZ_CATZMQ010000011.1"/>
</dbReference>
<dbReference type="InterPro" id="IPR002347">
    <property type="entry name" value="SDR_fam"/>
</dbReference>
<comment type="similarity">
    <text evidence="1 3">Belongs to the short-chain dehydrogenases/reductases (SDR) family.</text>
</comment>
<dbReference type="PANTHER" id="PTHR24321">
    <property type="entry name" value="DEHYDROGENASES, SHORT CHAIN"/>
    <property type="match status" value="1"/>
</dbReference>
<keyword evidence="5" id="KW-1185">Reference proteome</keyword>
<dbReference type="Proteomes" id="UP000198508">
    <property type="component" value="Unassembled WGS sequence"/>
</dbReference>
<dbReference type="Gene3D" id="3.40.50.720">
    <property type="entry name" value="NAD(P)-binding Rossmann-like Domain"/>
    <property type="match status" value="1"/>
</dbReference>
<dbReference type="PRINTS" id="PR00080">
    <property type="entry name" value="SDRFAMILY"/>
</dbReference>
<name>A0A1I0DCG9_9FIRM</name>
<dbReference type="CDD" id="cd05233">
    <property type="entry name" value="SDR_c"/>
    <property type="match status" value="1"/>
</dbReference>
<evidence type="ECO:0000256" key="1">
    <source>
        <dbReference type="ARBA" id="ARBA00006484"/>
    </source>
</evidence>
<sequence>MNEATNHEVTNPQSKKVVLITGGAMGQGRAHAVKFAENGFNVVLADMLDPADARYQETVTHLEQLGAEVLAVKANICSTPDMENLFASAWERFGRLDVVIANAGVINFGYTWELTDEQVEKVINIDLIGTWRTDKYAAQYMIRQGFGRIINISSTSGLYGTPKLATYCMAKWGVLGLTKTLAKEAGGKGIIVNALCPTKVKTPMCETQSYVEFINESTGNHFKDYREMYEGVPFLDVEDISDMVYWMGTSRAAGKFNGRAVALDLGTLQA</sequence>
<dbReference type="AlphaFoldDB" id="A0A1I0DCG9"/>
<evidence type="ECO:0000256" key="3">
    <source>
        <dbReference type="RuleBase" id="RU000363"/>
    </source>
</evidence>
<dbReference type="EMBL" id="FOIM01000004">
    <property type="protein sequence ID" value="SET29411.1"/>
    <property type="molecule type" value="Genomic_DNA"/>
</dbReference>
<dbReference type="GeneID" id="93276305"/>
<dbReference type="FunFam" id="3.40.50.720:FF:000084">
    <property type="entry name" value="Short-chain dehydrogenase reductase"/>
    <property type="match status" value="1"/>
</dbReference>
<dbReference type="PANTHER" id="PTHR24321:SF8">
    <property type="entry name" value="ESTRADIOL 17-BETA-DEHYDROGENASE 8-RELATED"/>
    <property type="match status" value="1"/>
</dbReference>
<protein>
    <submittedName>
        <fullName evidence="4">NAD(P)-dependent dehydrogenase, short-chain alcohol dehydrogenase family</fullName>
    </submittedName>
</protein>
<keyword evidence="2" id="KW-0560">Oxidoreductase</keyword>
<accession>A0A1I0DCG9</accession>
<dbReference type="PRINTS" id="PR00081">
    <property type="entry name" value="GDHRDH"/>
</dbReference>
<dbReference type="Pfam" id="PF00106">
    <property type="entry name" value="adh_short"/>
    <property type="match status" value="1"/>
</dbReference>
<dbReference type="STRING" id="460384.SAMN05216313_10488"/>
<dbReference type="InterPro" id="IPR036291">
    <property type="entry name" value="NAD(P)-bd_dom_sf"/>
</dbReference>
<dbReference type="SUPFAM" id="SSF51735">
    <property type="entry name" value="NAD(P)-binding Rossmann-fold domains"/>
    <property type="match status" value="1"/>
</dbReference>
<dbReference type="GO" id="GO:0008206">
    <property type="term" value="P:bile acid metabolic process"/>
    <property type="evidence" value="ECO:0007669"/>
    <property type="project" value="UniProtKB-ARBA"/>
</dbReference>
<evidence type="ECO:0000313" key="4">
    <source>
        <dbReference type="EMBL" id="SET29411.1"/>
    </source>
</evidence>
<evidence type="ECO:0000256" key="2">
    <source>
        <dbReference type="ARBA" id="ARBA00023002"/>
    </source>
</evidence>
<dbReference type="GO" id="GO:0016491">
    <property type="term" value="F:oxidoreductase activity"/>
    <property type="evidence" value="ECO:0007669"/>
    <property type="project" value="UniProtKB-KW"/>
</dbReference>
<reference evidence="5" key="1">
    <citation type="submission" date="2016-10" db="EMBL/GenBank/DDBJ databases">
        <authorList>
            <person name="Varghese N."/>
            <person name="Submissions S."/>
        </authorList>
    </citation>
    <scope>NUCLEOTIDE SEQUENCE [LARGE SCALE GENOMIC DNA]</scope>
    <source>
        <strain evidence="5">NLAE-zl-G277</strain>
    </source>
</reference>
<dbReference type="InterPro" id="IPR020904">
    <property type="entry name" value="Sc_DH/Rdtase_CS"/>
</dbReference>
<gene>
    <name evidence="4" type="ORF">SAMN05216313_10488</name>
</gene>
<organism evidence="4 5">
    <name type="scientific">Enterocloster lavalensis</name>
    <dbReference type="NCBI Taxonomy" id="460384"/>
    <lineage>
        <taxon>Bacteria</taxon>
        <taxon>Bacillati</taxon>
        <taxon>Bacillota</taxon>
        <taxon>Clostridia</taxon>
        <taxon>Lachnospirales</taxon>
        <taxon>Lachnospiraceae</taxon>
        <taxon>Enterocloster</taxon>
    </lineage>
</organism>
<proteinExistence type="inferred from homology"/>